<dbReference type="Proteomes" id="UP000065797">
    <property type="component" value="Unassembled WGS sequence"/>
</dbReference>
<evidence type="ECO:0000313" key="2">
    <source>
        <dbReference type="Proteomes" id="UP000065797"/>
    </source>
</evidence>
<protein>
    <recommendedName>
        <fullName evidence="3">Viral late gene transcription factor 3 zinc ribbon domain-containing protein</fullName>
    </recommendedName>
</protein>
<name>A0A125PLU2_BACMY</name>
<dbReference type="AlphaFoldDB" id="A0A125PLU2"/>
<dbReference type="EMBL" id="LRPH01000070">
    <property type="protein sequence ID" value="KWU58965.1"/>
    <property type="molecule type" value="Genomic_DNA"/>
</dbReference>
<evidence type="ECO:0008006" key="3">
    <source>
        <dbReference type="Google" id="ProtNLM"/>
    </source>
</evidence>
<gene>
    <name evidence="1" type="ORF">AWW70_19210</name>
</gene>
<dbReference type="RefSeq" id="WP_060750990.1">
    <property type="nucleotide sequence ID" value="NZ_LRPH01000070.1"/>
</dbReference>
<organism evidence="1 2">
    <name type="scientific">Bacillus mycoides</name>
    <dbReference type="NCBI Taxonomy" id="1405"/>
    <lineage>
        <taxon>Bacteria</taxon>
        <taxon>Bacillati</taxon>
        <taxon>Bacillota</taxon>
        <taxon>Bacilli</taxon>
        <taxon>Bacillales</taxon>
        <taxon>Bacillaceae</taxon>
        <taxon>Bacillus</taxon>
        <taxon>Bacillus cereus group</taxon>
    </lineage>
</organism>
<reference evidence="1 2" key="1">
    <citation type="submission" date="2016-01" db="EMBL/GenBank/DDBJ databases">
        <authorList>
            <person name="McClelland M."/>
            <person name="Jain A."/>
            <person name="Saraogi P."/>
            <person name="Mendelson R."/>
            <person name="Westerman R."/>
            <person name="SanMiguel P."/>
            <person name="Csonka L."/>
        </authorList>
    </citation>
    <scope>NUCLEOTIDE SEQUENCE [LARGE SCALE GENOMIC DNA]</scope>
    <source>
        <strain evidence="1 2">PE8-15</strain>
    </source>
</reference>
<sequence length="120" mass="14760">MYNCNQCGTEMIMQLQDKYREFCPRCEGLRPSSLVYYNLYELLDYMEANNYMNKENMLHNFLKWEFELTKGNIFKLYLDIDRYDTPDDEDLIKQLEVYMKGIRLKLNVKYENDYIWIKVN</sequence>
<proteinExistence type="predicted"/>
<evidence type="ECO:0000313" key="1">
    <source>
        <dbReference type="EMBL" id="KWU58965.1"/>
    </source>
</evidence>
<accession>A0A125PLU2</accession>
<comment type="caution">
    <text evidence="1">The sequence shown here is derived from an EMBL/GenBank/DDBJ whole genome shotgun (WGS) entry which is preliminary data.</text>
</comment>